<feature type="domain" description="OmpR/PhoB-type" evidence="4">
    <location>
        <begin position="3"/>
        <end position="108"/>
    </location>
</feature>
<dbReference type="GO" id="GO:0000160">
    <property type="term" value="P:phosphorelay signal transduction system"/>
    <property type="evidence" value="ECO:0007669"/>
    <property type="project" value="InterPro"/>
</dbReference>
<proteinExistence type="predicted"/>
<dbReference type="Pfam" id="PF00486">
    <property type="entry name" value="Trans_reg_C"/>
    <property type="match status" value="1"/>
</dbReference>
<keyword evidence="1 2" id="KW-0238">DNA-binding</keyword>
<dbReference type="SMART" id="SM00862">
    <property type="entry name" value="Trans_reg_C"/>
    <property type="match status" value="1"/>
</dbReference>
<sequence>MMNTVFLINDTLLFDPNDHSLRPIEGLPGSRVVIHTPASECLLLLLRHNHQVLTQRFLFEQVWEKQGAVVTTNALYQSIASLRKGLHAAGLTENIIKTVPKMGFKSVATVREGTADEFIVPVPVISLPPAGVNKAAETALYELPQRRTRVADFFNSRLAYLLAGIAFILSCGVVYMQRAGGESFYSDYSYIGQVNGCLLYSSWSGEEKSAQTFRALGSRYSLTCKSGGVAYLTLNRSLQGLSVLICDRKIAYSTAECQSYIFRKDRYES</sequence>
<feature type="transmembrane region" description="Helical" evidence="3">
    <location>
        <begin position="158"/>
        <end position="176"/>
    </location>
</feature>
<reference evidence="5 6" key="1">
    <citation type="submission" date="2018-06" db="EMBL/GenBank/DDBJ databases">
        <authorList>
            <consortium name="Pathogen Informatics"/>
            <person name="Doyle S."/>
        </authorList>
    </citation>
    <scope>NUCLEOTIDE SEQUENCE [LARGE SCALE GENOMIC DNA]</scope>
    <source>
        <strain evidence="5 6">NCTC12119</strain>
    </source>
</reference>
<organism evidence="5 6">
    <name type="scientific">Buttiauxella agrestis</name>
    <dbReference type="NCBI Taxonomy" id="82977"/>
    <lineage>
        <taxon>Bacteria</taxon>
        <taxon>Pseudomonadati</taxon>
        <taxon>Pseudomonadota</taxon>
        <taxon>Gammaproteobacteria</taxon>
        <taxon>Enterobacterales</taxon>
        <taxon>Enterobacteriaceae</taxon>
        <taxon>Buttiauxella</taxon>
    </lineage>
</organism>
<dbReference type="InterPro" id="IPR001867">
    <property type="entry name" value="OmpR/PhoB-type_DNA-bd"/>
</dbReference>
<keyword evidence="3" id="KW-0472">Membrane</keyword>
<dbReference type="CDD" id="cd00383">
    <property type="entry name" value="trans_reg_C"/>
    <property type="match status" value="1"/>
</dbReference>
<evidence type="ECO:0000256" key="2">
    <source>
        <dbReference type="PROSITE-ProRule" id="PRU01091"/>
    </source>
</evidence>
<dbReference type="Proteomes" id="UP000255528">
    <property type="component" value="Unassembled WGS sequence"/>
</dbReference>
<keyword evidence="3" id="KW-1133">Transmembrane helix</keyword>
<protein>
    <submittedName>
        <fullName evidence="5">DNA-binding transcriptional activator CadC</fullName>
    </submittedName>
</protein>
<dbReference type="EMBL" id="UIGI01000001">
    <property type="protein sequence ID" value="SUW61778.1"/>
    <property type="molecule type" value="Genomic_DNA"/>
</dbReference>
<dbReference type="GO" id="GO:0006355">
    <property type="term" value="P:regulation of DNA-templated transcription"/>
    <property type="evidence" value="ECO:0007669"/>
    <property type="project" value="InterPro"/>
</dbReference>
<dbReference type="InterPro" id="IPR036388">
    <property type="entry name" value="WH-like_DNA-bd_sf"/>
</dbReference>
<keyword evidence="3" id="KW-0812">Transmembrane</keyword>
<dbReference type="AlphaFoldDB" id="A0A381C1J6"/>
<gene>
    <name evidence="5" type="ORF">NCTC12119_00177</name>
</gene>
<dbReference type="SUPFAM" id="SSF46894">
    <property type="entry name" value="C-terminal effector domain of the bipartite response regulators"/>
    <property type="match status" value="1"/>
</dbReference>
<evidence type="ECO:0000313" key="6">
    <source>
        <dbReference type="Proteomes" id="UP000255528"/>
    </source>
</evidence>
<evidence type="ECO:0000313" key="5">
    <source>
        <dbReference type="EMBL" id="SUW61778.1"/>
    </source>
</evidence>
<feature type="DNA-binding region" description="OmpR/PhoB-type" evidence="2">
    <location>
        <begin position="3"/>
        <end position="108"/>
    </location>
</feature>
<dbReference type="PROSITE" id="PS51755">
    <property type="entry name" value="OMPR_PHOB"/>
    <property type="match status" value="1"/>
</dbReference>
<name>A0A381C1J6_9ENTR</name>
<evidence type="ECO:0000259" key="4">
    <source>
        <dbReference type="PROSITE" id="PS51755"/>
    </source>
</evidence>
<dbReference type="GO" id="GO:0003677">
    <property type="term" value="F:DNA binding"/>
    <property type="evidence" value="ECO:0007669"/>
    <property type="project" value="UniProtKB-UniRule"/>
</dbReference>
<evidence type="ECO:0000256" key="1">
    <source>
        <dbReference type="ARBA" id="ARBA00023125"/>
    </source>
</evidence>
<evidence type="ECO:0000256" key="3">
    <source>
        <dbReference type="SAM" id="Phobius"/>
    </source>
</evidence>
<dbReference type="InterPro" id="IPR016032">
    <property type="entry name" value="Sig_transdc_resp-reg_C-effctor"/>
</dbReference>
<accession>A0A381C1J6</accession>
<dbReference type="Gene3D" id="1.10.10.10">
    <property type="entry name" value="Winged helix-like DNA-binding domain superfamily/Winged helix DNA-binding domain"/>
    <property type="match status" value="1"/>
</dbReference>